<sequence length="227" mass="25866">MTKPEEGVTREIRKSMLCDQVICDHQSCIIGTFAKALIYYEAESTDADMAKAAIEAADPLPLTDAKTSTPPCSAAPRRSSGKATKADKQDLIKYYTGLFVKSFRKWSTNPRGEVAAANREVRLRAKDNQYASIPSMHADYEALLQHYCESGIDHEVYENFVSFYEVEGYWWGKCITLTSQRKRRGFVRKVVEQIKMEKFDPEAFKEEYQEYLGQGFNECESDSEDDA</sequence>
<evidence type="ECO:0000313" key="2">
    <source>
        <dbReference type="EMBL" id="KAJ9609228.1"/>
    </source>
</evidence>
<protein>
    <submittedName>
        <fullName evidence="2">Uncharacterized protein</fullName>
    </submittedName>
</protein>
<name>A0AA38X996_9EURO</name>
<gene>
    <name evidence="2" type="ORF">H2200_007000</name>
</gene>
<dbReference type="EMBL" id="JAPDRK010000009">
    <property type="protein sequence ID" value="KAJ9609228.1"/>
    <property type="molecule type" value="Genomic_DNA"/>
</dbReference>
<feature type="region of interest" description="Disordered" evidence="1">
    <location>
        <begin position="62"/>
        <end position="85"/>
    </location>
</feature>
<comment type="caution">
    <text evidence="2">The sequence shown here is derived from an EMBL/GenBank/DDBJ whole genome shotgun (WGS) entry which is preliminary data.</text>
</comment>
<dbReference type="AlphaFoldDB" id="A0AA38X996"/>
<proteinExistence type="predicted"/>
<dbReference type="Proteomes" id="UP001172673">
    <property type="component" value="Unassembled WGS sequence"/>
</dbReference>
<accession>A0AA38X996</accession>
<evidence type="ECO:0000313" key="3">
    <source>
        <dbReference type="Proteomes" id="UP001172673"/>
    </source>
</evidence>
<organism evidence="2 3">
    <name type="scientific">Cladophialophora chaetospira</name>
    <dbReference type="NCBI Taxonomy" id="386627"/>
    <lineage>
        <taxon>Eukaryota</taxon>
        <taxon>Fungi</taxon>
        <taxon>Dikarya</taxon>
        <taxon>Ascomycota</taxon>
        <taxon>Pezizomycotina</taxon>
        <taxon>Eurotiomycetes</taxon>
        <taxon>Chaetothyriomycetidae</taxon>
        <taxon>Chaetothyriales</taxon>
        <taxon>Herpotrichiellaceae</taxon>
        <taxon>Cladophialophora</taxon>
    </lineage>
</organism>
<reference evidence="2" key="1">
    <citation type="submission" date="2022-10" db="EMBL/GenBank/DDBJ databases">
        <title>Culturing micro-colonial fungi from biological soil crusts in the Mojave desert and describing Neophaeococcomyces mojavensis, and introducing the new genera and species Taxawa tesnikishii.</title>
        <authorList>
            <person name="Kurbessoian T."/>
            <person name="Stajich J.E."/>
        </authorList>
    </citation>
    <scope>NUCLEOTIDE SEQUENCE</scope>
    <source>
        <strain evidence="2">TK_41</strain>
    </source>
</reference>
<keyword evidence="3" id="KW-1185">Reference proteome</keyword>
<evidence type="ECO:0000256" key="1">
    <source>
        <dbReference type="SAM" id="MobiDB-lite"/>
    </source>
</evidence>